<gene>
    <name evidence="3" type="ORF">ENQ20_14495</name>
</gene>
<feature type="transmembrane region" description="Helical" evidence="2">
    <location>
        <begin position="126"/>
        <end position="148"/>
    </location>
</feature>
<feature type="transmembrane region" description="Helical" evidence="2">
    <location>
        <begin position="169"/>
        <end position="195"/>
    </location>
</feature>
<keyword evidence="2" id="KW-0812">Transmembrane</keyword>
<evidence type="ECO:0000313" key="3">
    <source>
        <dbReference type="EMBL" id="HDX32677.1"/>
    </source>
</evidence>
<feature type="transmembrane region" description="Helical" evidence="2">
    <location>
        <begin position="20"/>
        <end position="41"/>
    </location>
</feature>
<feature type="transmembrane region" description="Helical" evidence="2">
    <location>
        <begin position="47"/>
        <end position="67"/>
    </location>
</feature>
<sequence length="232" mass="25585">MSLQNVLPLKEARPQRQGDAAPFALALTRSAVVVIAVYIGAQMLSDFTSLKIGVVAGLAVDMGTFIYPITFTLRDVAHKTIGKRNTQTLIWMAAIINLFAALYVWWVSSVPGDPAWGLAAEWSAVFNPALLGRIVIASIVAEVVSELVDTEIYHWFVTRITRRYQWARVLVSNSVSVPIDNLIFAVGAFGGVLPWSVIGEIFLFNLVLKYAVTLVSMPLIYVTRDRDWGEGE</sequence>
<evidence type="ECO:0000256" key="2">
    <source>
        <dbReference type="SAM" id="Phobius"/>
    </source>
</evidence>
<dbReference type="PANTHER" id="PTHR34300">
    <property type="entry name" value="QUEUOSINE PRECURSOR TRANSPORTER-RELATED"/>
    <property type="match status" value="1"/>
</dbReference>
<dbReference type="PANTHER" id="PTHR34300:SF2">
    <property type="entry name" value="QUEUOSINE PRECURSOR TRANSPORTER-RELATED"/>
    <property type="match status" value="1"/>
</dbReference>
<feature type="transmembrane region" description="Helical" evidence="2">
    <location>
        <begin position="88"/>
        <end position="106"/>
    </location>
</feature>
<name>A0A7C1FH58_9CHLR</name>
<protein>
    <recommendedName>
        <fullName evidence="1">Queuosine precursor transporter</fullName>
    </recommendedName>
</protein>
<dbReference type="InterPro" id="IPR003744">
    <property type="entry name" value="YhhQ"/>
</dbReference>
<organism evidence="3">
    <name type="scientific">Caldilinea aerophila</name>
    <dbReference type="NCBI Taxonomy" id="133453"/>
    <lineage>
        <taxon>Bacteria</taxon>
        <taxon>Bacillati</taxon>
        <taxon>Chloroflexota</taxon>
        <taxon>Caldilineae</taxon>
        <taxon>Caldilineales</taxon>
        <taxon>Caldilineaceae</taxon>
        <taxon>Caldilinea</taxon>
    </lineage>
</organism>
<reference evidence="3" key="1">
    <citation type="journal article" date="2020" name="mSystems">
        <title>Genome- and Community-Level Interaction Insights into Carbon Utilization and Element Cycling Functions of Hydrothermarchaeota in Hydrothermal Sediment.</title>
        <authorList>
            <person name="Zhou Z."/>
            <person name="Liu Y."/>
            <person name="Xu W."/>
            <person name="Pan J."/>
            <person name="Luo Z.H."/>
            <person name="Li M."/>
        </authorList>
    </citation>
    <scope>NUCLEOTIDE SEQUENCE [LARGE SCALE GENOMIC DNA]</scope>
    <source>
        <strain evidence="3">SpSt-289</strain>
    </source>
</reference>
<accession>A0A7C1FH58</accession>
<keyword evidence="2" id="KW-1133">Transmembrane helix</keyword>
<keyword evidence="2" id="KW-0472">Membrane</keyword>
<dbReference type="AlphaFoldDB" id="A0A7C1FH58"/>
<dbReference type="EMBL" id="DSMG01000151">
    <property type="protein sequence ID" value="HDX32677.1"/>
    <property type="molecule type" value="Genomic_DNA"/>
</dbReference>
<dbReference type="Pfam" id="PF02592">
    <property type="entry name" value="Vut_1"/>
    <property type="match status" value="1"/>
</dbReference>
<dbReference type="NCBIfam" id="TIGR00697">
    <property type="entry name" value="queuosine precursor transporter"/>
    <property type="match status" value="1"/>
</dbReference>
<evidence type="ECO:0000256" key="1">
    <source>
        <dbReference type="NCBIfam" id="TIGR00697"/>
    </source>
</evidence>
<feature type="transmembrane region" description="Helical" evidence="2">
    <location>
        <begin position="201"/>
        <end position="222"/>
    </location>
</feature>
<proteinExistence type="predicted"/>
<comment type="caution">
    <text evidence="3">The sequence shown here is derived from an EMBL/GenBank/DDBJ whole genome shotgun (WGS) entry which is preliminary data.</text>
</comment>